<evidence type="ECO:0000259" key="1">
    <source>
        <dbReference type="Pfam" id="PF12323"/>
    </source>
</evidence>
<reference evidence="2 3" key="1">
    <citation type="submission" date="2017-06" db="EMBL/GenBank/DDBJ databases">
        <title>Genome sequencing of cyanobaciteial culture collection at National Institute for Environmental Studies (NIES).</title>
        <authorList>
            <person name="Hirose Y."/>
            <person name="Shimura Y."/>
            <person name="Fujisawa T."/>
            <person name="Nakamura Y."/>
            <person name="Kawachi M."/>
        </authorList>
    </citation>
    <scope>NUCLEOTIDE SEQUENCE [LARGE SCALE GENOMIC DNA]</scope>
    <source>
        <strain evidence="2 3">NIES-4072</strain>
    </source>
</reference>
<dbReference type="Proteomes" id="UP000245124">
    <property type="component" value="Unassembled WGS sequence"/>
</dbReference>
<dbReference type="AlphaFoldDB" id="A0A2R5FYG6"/>
<dbReference type="OrthoDB" id="448372at2"/>
<organism evidence="2 3">
    <name type="scientific">Nostoc commune NIES-4072</name>
    <dbReference type="NCBI Taxonomy" id="2005467"/>
    <lineage>
        <taxon>Bacteria</taxon>
        <taxon>Bacillati</taxon>
        <taxon>Cyanobacteriota</taxon>
        <taxon>Cyanophyceae</taxon>
        <taxon>Nostocales</taxon>
        <taxon>Nostocaceae</taxon>
        <taxon>Nostoc</taxon>
    </lineage>
</organism>
<dbReference type="Pfam" id="PF12323">
    <property type="entry name" value="HTH_OrfB_IS605"/>
    <property type="match status" value="1"/>
</dbReference>
<proteinExistence type="predicted"/>
<feature type="domain" description="Transposase putative helix-turn-helix" evidence="1">
    <location>
        <begin position="25"/>
        <end position="68"/>
    </location>
</feature>
<sequence>MNIEAINCSVSYIVSHATKWYYEYMLLTYQYKLNPNSQQVVALETWGELLRRHWNYALGERLDWLRRTRSQIDRCSLVCEPIGEIPDKNRYPLLIWKSSKF</sequence>
<dbReference type="EMBL" id="BDUD01000001">
    <property type="protein sequence ID" value="GBG20704.1"/>
    <property type="molecule type" value="Genomic_DNA"/>
</dbReference>
<evidence type="ECO:0000313" key="3">
    <source>
        <dbReference type="Proteomes" id="UP000245124"/>
    </source>
</evidence>
<keyword evidence="3" id="KW-1185">Reference proteome</keyword>
<dbReference type="InterPro" id="IPR021027">
    <property type="entry name" value="Transposase_put_HTH"/>
</dbReference>
<gene>
    <name evidence="2" type="ORF">NIES4072_43860</name>
</gene>
<protein>
    <submittedName>
        <fullName evidence="2">Transposase</fullName>
    </submittedName>
</protein>
<name>A0A2R5FYG6_NOSCO</name>
<accession>A0A2R5FYG6</accession>
<evidence type="ECO:0000313" key="2">
    <source>
        <dbReference type="EMBL" id="GBG20704.1"/>
    </source>
</evidence>
<comment type="caution">
    <text evidence="2">The sequence shown here is derived from an EMBL/GenBank/DDBJ whole genome shotgun (WGS) entry which is preliminary data.</text>
</comment>